<sequence length="50" mass="5460">VNTSTVWCPQQVNPPVKGLPQSTRPPYSGGLLLLAEARQQRSGMLLFLPL</sequence>
<feature type="non-terminal residue" evidence="1">
    <location>
        <position position="1"/>
    </location>
</feature>
<dbReference type="Proteomes" id="UP001057452">
    <property type="component" value="Chromosome 21"/>
</dbReference>
<dbReference type="EMBL" id="CM043805">
    <property type="protein sequence ID" value="KAI4805313.1"/>
    <property type="molecule type" value="Genomic_DNA"/>
</dbReference>
<accession>A0ACB9VYA8</accession>
<gene>
    <name evidence="1" type="ORF">KUCAC02_009938</name>
</gene>
<evidence type="ECO:0000313" key="2">
    <source>
        <dbReference type="Proteomes" id="UP001057452"/>
    </source>
</evidence>
<evidence type="ECO:0000313" key="1">
    <source>
        <dbReference type="EMBL" id="KAI4805313.1"/>
    </source>
</evidence>
<protein>
    <submittedName>
        <fullName evidence="1">Uncharacterized protein</fullName>
    </submittedName>
</protein>
<proteinExistence type="predicted"/>
<reference evidence="1" key="1">
    <citation type="submission" date="2022-05" db="EMBL/GenBank/DDBJ databases">
        <title>Chromosome-level genome of Chaenocephalus aceratus.</title>
        <authorList>
            <person name="Park H."/>
        </authorList>
    </citation>
    <scope>NUCLEOTIDE SEQUENCE</scope>
    <source>
        <strain evidence="1">KU_202001</strain>
    </source>
</reference>
<name>A0ACB9VYA8_CHAAC</name>
<organism evidence="1 2">
    <name type="scientific">Chaenocephalus aceratus</name>
    <name type="common">Blackfin icefish</name>
    <name type="synonym">Chaenichthys aceratus</name>
    <dbReference type="NCBI Taxonomy" id="36190"/>
    <lineage>
        <taxon>Eukaryota</taxon>
        <taxon>Metazoa</taxon>
        <taxon>Chordata</taxon>
        <taxon>Craniata</taxon>
        <taxon>Vertebrata</taxon>
        <taxon>Euteleostomi</taxon>
        <taxon>Actinopterygii</taxon>
        <taxon>Neopterygii</taxon>
        <taxon>Teleostei</taxon>
        <taxon>Neoteleostei</taxon>
        <taxon>Acanthomorphata</taxon>
        <taxon>Eupercaria</taxon>
        <taxon>Perciformes</taxon>
        <taxon>Notothenioidei</taxon>
        <taxon>Channichthyidae</taxon>
        <taxon>Chaenocephalus</taxon>
    </lineage>
</organism>
<comment type="caution">
    <text evidence="1">The sequence shown here is derived from an EMBL/GenBank/DDBJ whole genome shotgun (WGS) entry which is preliminary data.</text>
</comment>
<keyword evidence="2" id="KW-1185">Reference proteome</keyword>
<feature type="non-terminal residue" evidence="1">
    <location>
        <position position="50"/>
    </location>
</feature>